<feature type="compositionally biased region" description="Low complexity" evidence="5">
    <location>
        <begin position="345"/>
        <end position="372"/>
    </location>
</feature>
<feature type="region of interest" description="Disordered" evidence="5">
    <location>
        <begin position="340"/>
        <end position="403"/>
    </location>
</feature>
<evidence type="ECO:0000256" key="3">
    <source>
        <dbReference type="ARBA" id="ARBA00022843"/>
    </source>
</evidence>
<organism evidence="7 8">
    <name type="scientific">Tetranychus urticae</name>
    <name type="common">Two-spotted spider mite</name>
    <dbReference type="NCBI Taxonomy" id="32264"/>
    <lineage>
        <taxon>Eukaryota</taxon>
        <taxon>Metazoa</taxon>
        <taxon>Ecdysozoa</taxon>
        <taxon>Arthropoda</taxon>
        <taxon>Chelicerata</taxon>
        <taxon>Arachnida</taxon>
        <taxon>Acari</taxon>
        <taxon>Acariformes</taxon>
        <taxon>Trombidiformes</taxon>
        <taxon>Prostigmata</taxon>
        <taxon>Eleutherengona</taxon>
        <taxon>Raphignathae</taxon>
        <taxon>Tetranychoidea</taxon>
        <taxon>Tetranychidae</taxon>
        <taxon>Tetranychus</taxon>
    </lineage>
</organism>
<dbReference type="STRING" id="32264.T1JSK9"/>
<feature type="domain" description="ZMYM2-like/QRICH1 C-terminal" evidence="6">
    <location>
        <begin position="144"/>
        <end position="232"/>
    </location>
</feature>
<evidence type="ECO:0000259" key="6">
    <source>
        <dbReference type="Pfam" id="PF12012"/>
    </source>
</evidence>
<evidence type="ECO:0000256" key="4">
    <source>
        <dbReference type="ARBA" id="ARBA00023172"/>
    </source>
</evidence>
<evidence type="ECO:0000313" key="8">
    <source>
        <dbReference type="Proteomes" id="UP000015104"/>
    </source>
</evidence>
<dbReference type="SUPFAM" id="SSF56349">
    <property type="entry name" value="DNA breaking-rejoining enzymes"/>
    <property type="match status" value="1"/>
</dbReference>
<dbReference type="AlphaFoldDB" id="T1JSK9"/>
<dbReference type="PANTHER" id="PTHR21446">
    <property type="entry name" value="DUF3504 DOMAIN-CONTAINING PROTEIN"/>
    <property type="match status" value="1"/>
</dbReference>
<dbReference type="EMBL" id="CAEY01000462">
    <property type="status" value="NOT_ANNOTATED_CDS"/>
    <property type="molecule type" value="Genomic_DNA"/>
</dbReference>
<protein>
    <recommendedName>
        <fullName evidence="6">ZMYM2-like/QRICH1 C-terminal domain-containing protein</fullName>
    </recommendedName>
</protein>
<keyword evidence="8" id="KW-1185">Reference proteome</keyword>
<evidence type="ECO:0000256" key="2">
    <source>
        <dbReference type="ARBA" id="ARBA00022553"/>
    </source>
</evidence>
<dbReference type="Proteomes" id="UP000015104">
    <property type="component" value="Unassembled WGS sequence"/>
</dbReference>
<keyword evidence="2" id="KW-0597">Phosphoprotein</keyword>
<reference evidence="8" key="1">
    <citation type="submission" date="2011-08" db="EMBL/GenBank/DDBJ databases">
        <authorList>
            <person name="Rombauts S."/>
        </authorList>
    </citation>
    <scope>NUCLEOTIDE SEQUENCE</scope>
    <source>
        <strain evidence="8">London</strain>
    </source>
</reference>
<dbReference type="InterPro" id="IPR013762">
    <property type="entry name" value="Integrase-like_cat_sf"/>
</dbReference>
<proteinExistence type="predicted"/>
<accession>T1JSK9</accession>
<dbReference type="Gene3D" id="1.10.443.10">
    <property type="entry name" value="Intergrase catalytic core"/>
    <property type="match status" value="1"/>
</dbReference>
<evidence type="ECO:0000313" key="7">
    <source>
        <dbReference type="EnsemblMetazoa" id="tetur01g10900.1"/>
    </source>
</evidence>
<keyword evidence="3" id="KW-0832">Ubl conjugation</keyword>
<dbReference type="GO" id="GO:0006310">
    <property type="term" value="P:DNA recombination"/>
    <property type="evidence" value="ECO:0007669"/>
    <property type="project" value="UniProtKB-KW"/>
</dbReference>
<keyword evidence="1" id="KW-1017">Isopeptide bond</keyword>
<dbReference type="GO" id="GO:0003677">
    <property type="term" value="F:DNA binding"/>
    <property type="evidence" value="ECO:0007669"/>
    <property type="project" value="InterPro"/>
</dbReference>
<dbReference type="EnsemblMetazoa" id="tetur01g10900.1">
    <property type="protein sequence ID" value="tetur01g10900.1"/>
    <property type="gene ID" value="tetur01g10900"/>
</dbReference>
<dbReference type="InterPro" id="IPR021893">
    <property type="entry name" value="ZMYM2-like_C"/>
</dbReference>
<dbReference type="PANTHER" id="PTHR21446:SF12">
    <property type="entry name" value="POTASSIUM CHANNEL TETRAMERIZATION DOMAIN CONTAINING 1"/>
    <property type="match status" value="1"/>
</dbReference>
<evidence type="ECO:0000256" key="5">
    <source>
        <dbReference type="SAM" id="MobiDB-lite"/>
    </source>
</evidence>
<dbReference type="GO" id="GO:0015074">
    <property type="term" value="P:DNA integration"/>
    <property type="evidence" value="ECO:0007669"/>
    <property type="project" value="InterPro"/>
</dbReference>
<dbReference type="InterPro" id="IPR052787">
    <property type="entry name" value="MAVS"/>
</dbReference>
<name>T1JSK9_TETUR</name>
<sequence>MSRFADPVSDSYISDFVESVKPQNTKRHEDWVKNLWFEWSCNREKLTDHEKPPSTVAELQIENCYDWVKKFIVEVRASDGKEYGPTSIKCIAAALYRLMKAKGFKGPSFLSRNSPVLPVVDAKLKTLKAKGVGLEVKRADVIEVADEVKLWSSGVLNMDTSQGLLNAVFFYNGKVLALRGRSEHYNLQIEQFNFKVDGEGKFYVEFWPLVRKTNQGTTKHSKIRSECLKQFDTQAKNSAISGKDGPKYGLQVVGINTIGSMLKKMFGEAGIVDDRVISNHGLRATAATTMFESGFSQRTISIRTGHISNAVNNYIRDNKITNQAVSACLEPVSSNVALESESLESESLQSESLQSESLQSESLQLESLQSESLEIEEIKNFNSPRKRSSDETDGPITIELSRGSKHLKITM</sequence>
<dbReference type="InterPro" id="IPR011010">
    <property type="entry name" value="DNA_brk_join_enz"/>
</dbReference>
<reference evidence="7" key="2">
    <citation type="submission" date="2015-06" db="UniProtKB">
        <authorList>
            <consortium name="EnsemblMetazoa"/>
        </authorList>
    </citation>
    <scope>IDENTIFICATION</scope>
</reference>
<evidence type="ECO:0000256" key="1">
    <source>
        <dbReference type="ARBA" id="ARBA00022499"/>
    </source>
</evidence>
<dbReference type="eggNOG" id="ENOG502S2XV">
    <property type="taxonomic scope" value="Eukaryota"/>
</dbReference>
<dbReference type="Pfam" id="PF12012">
    <property type="entry name" value="DUF3504"/>
    <property type="match status" value="1"/>
</dbReference>
<dbReference type="HOGENOM" id="CLU_048330_2_0_1"/>
<keyword evidence="4" id="KW-0233">DNA recombination</keyword>